<proteinExistence type="predicted"/>
<organism evidence="2 3">
    <name type="scientific">Marasmius crinis-equi</name>
    <dbReference type="NCBI Taxonomy" id="585013"/>
    <lineage>
        <taxon>Eukaryota</taxon>
        <taxon>Fungi</taxon>
        <taxon>Dikarya</taxon>
        <taxon>Basidiomycota</taxon>
        <taxon>Agaricomycotina</taxon>
        <taxon>Agaricomycetes</taxon>
        <taxon>Agaricomycetidae</taxon>
        <taxon>Agaricales</taxon>
        <taxon>Marasmiineae</taxon>
        <taxon>Marasmiaceae</taxon>
        <taxon>Marasmius</taxon>
    </lineage>
</organism>
<accession>A0ABR3FGN2</accession>
<name>A0ABR3FGN2_9AGAR</name>
<dbReference type="SUPFAM" id="SSF52047">
    <property type="entry name" value="RNI-like"/>
    <property type="match status" value="1"/>
</dbReference>
<feature type="region of interest" description="Disordered" evidence="1">
    <location>
        <begin position="354"/>
        <end position="374"/>
    </location>
</feature>
<evidence type="ECO:0000313" key="3">
    <source>
        <dbReference type="Proteomes" id="UP001465976"/>
    </source>
</evidence>
<dbReference type="Proteomes" id="UP001465976">
    <property type="component" value="Unassembled WGS sequence"/>
</dbReference>
<dbReference type="Gene3D" id="3.80.10.10">
    <property type="entry name" value="Ribonuclease Inhibitor"/>
    <property type="match status" value="1"/>
</dbReference>
<keyword evidence="3" id="KW-1185">Reference proteome</keyword>
<gene>
    <name evidence="2" type="ORF">V5O48_007443</name>
</gene>
<evidence type="ECO:0008006" key="4">
    <source>
        <dbReference type="Google" id="ProtNLM"/>
    </source>
</evidence>
<reference evidence="2 3" key="1">
    <citation type="submission" date="2024-02" db="EMBL/GenBank/DDBJ databases">
        <title>A draft genome for the cacao thread blight pathogen Marasmius crinis-equi.</title>
        <authorList>
            <person name="Cohen S.P."/>
            <person name="Baruah I.K."/>
            <person name="Amoako-Attah I."/>
            <person name="Bukari Y."/>
            <person name="Meinhardt L.W."/>
            <person name="Bailey B.A."/>
        </authorList>
    </citation>
    <scope>NUCLEOTIDE SEQUENCE [LARGE SCALE GENOMIC DNA]</scope>
    <source>
        <strain evidence="2 3">GH-76</strain>
    </source>
</reference>
<evidence type="ECO:0000313" key="2">
    <source>
        <dbReference type="EMBL" id="KAL0574510.1"/>
    </source>
</evidence>
<dbReference type="InterPro" id="IPR032675">
    <property type="entry name" value="LRR_dom_sf"/>
</dbReference>
<sequence>MTLPGELTDIVIDFCHEDEPSLLACSLVCKPWGSRSRYHLLRTNRLIHAQNASTFQDLLISPHCTFLPHLFALDVVVAPLPATGDETKWLDDLWKTLNSLPDLSLQKLHLGDVSVDLLPKLRLSTHAAASLKSLHLECCDGRGKTTSSNITLRVCDYLNTFEALQELSFEYSSAGRRISFIPPSPRDLEGIPRLRLPHLRRMTLSSAYRVFLPLFSQPGFIECPSLTHFDLQLPISVDEGTLQKFLDVVCAPRVEVLKVSFRYMFRHVEGFFPAINLANFRSLRSVVFELGEVTHSHEPSARNADIRAGVPFILQQMRGVDPKKTQITFVTQFSFAPLTGLSVDVQWVEVERTTTGDGKTGDAGEGVSGTSRYQ</sequence>
<dbReference type="EMBL" id="JBAHYK010000390">
    <property type="protein sequence ID" value="KAL0574510.1"/>
    <property type="molecule type" value="Genomic_DNA"/>
</dbReference>
<comment type="caution">
    <text evidence="2">The sequence shown here is derived from an EMBL/GenBank/DDBJ whole genome shotgun (WGS) entry which is preliminary data.</text>
</comment>
<protein>
    <recommendedName>
        <fullName evidence="4">F-box domain-containing protein</fullName>
    </recommendedName>
</protein>
<evidence type="ECO:0000256" key="1">
    <source>
        <dbReference type="SAM" id="MobiDB-lite"/>
    </source>
</evidence>